<proteinExistence type="predicted"/>
<dbReference type="EMBL" id="LAPV01000038">
    <property type="protein sequence ID" value="KKC34353.1"/>
    <property type="molecule type" value="Genomic_DNA"/>
</dbReference>
<protein>
    <recommendedName>
        <fullName evidence="3">PilZ domain-containing protein</fullName>
    </recommendedName>
</protein>
<gene>
    <name evidence="1" type="ORF">WH91_03250</name>
</gene>
<evidence type="ECO:0008006" key="3">
    <source>
        <dbReference type="Google" id="ProtNLM"/>
    </source>
</evidence>
<keyword evidence="2" id="KW-1185">Reference proteome</keyword>
<evidence type="ECO:0000313" key="1">
    <source>
        <dbReference type="EMBL" id="KKC34353.1"/>
    </source>
</evidence>
<organism evidence="1 2">
    <name type="scientific">Devosia psychrophila</name>
    <dbReference type="NCBI Taxonomy" id="728005"/>
    <lineage>
        <taxon>Bacteria</taxon>
        <taxon>Pseudomonadati</taxon>
        <taxon>Pseudomonadota</taxon>
        <taxon>Alphaproteobacteria</taxon>
        <taxon>Hyphomicrobiales</taxon>
        <taxon>Devosiaceae</taxon>
        <taxon>Devosia</taxon>
    </lineage>
</organism>
<evidence type="ECO:0000313" key="2">
    <source>
        <dbReference type="Proteomes" id="UP000033519"/>
    </source>
</evidence>
<name>A0ABR5E234_9HYPH</name>
<sequence length="100" mass="10742">MIGARSGAPMSKARISNTHRTPLNARIVFNDGQTIVSCSVHQLTESGATLQVHSVLGIPSTFRLALSDTTQHPCWVVRKAAKEIKVAFTDWQPAAEAMGA</sequence>
<accession>A0ABR5E234</accession>
<comment type="caution">
    <text evidence="1">The sequence shown here is derived from an EMBL/GenBank/DDBJ whole genome shotgun (WGS) entry which is preliminary data.</text>
</comment>
<dbReference type="Proteomes" id="UP000033519">
    <property type="component" value="Unassembled WGS sequence"/>
</dbReference>
<reference evidence="1 2" key="1">
    <citation type="submission" date="2015-03" db="EMBL/GenBank/DDBJ databases">
        <authorList>
            <person name="Lepp D."/>
            <person name="Hassan Y.I."/>
            <person name="Li X.-Z."/>
            <person name="Zhou T."/>
        </authorList>
    </citation>
    <scope>NUCLEOTIDE SEQUENCE [LARGE SCALE GENOMIC DNA]</scope>
    <source>
        <strain evidence="1 2">Cr7-05</strain>
    </source>
</reference>